<dbReference type="InterPro" id="IPR018389">
    <property type="entry name" value="DctP_fam"/>
</dbReference>
<dbReference type="Gene3D" id="3.40.190.170">
    <property type="entry name" value="Bacterial extracellular solute-binding protein, family 7"/>
    <property type="match status" value="1"/>
</dbReference>
<reference evidence="4" key="2">
    <citation type="journal article" date="2020" name="Microorganisms">
        <title>Osmotic Adaptation and Compatible Solute Biosynthesis of Phototrophic Bacteria as Revealed from Genome Analyses.</title>
        <authorList>
            <person name="Imhoff J.F."/>
            <person name="Rahn T."/>
            <person name="Kunzel S."/>
            <person name="Keller A."/>
            <person name="Neulinger S.C."/>
        </authorList>
    </citation>
    <scope>NUCLEOTIDE SEQUENCE</scope>
    <source>
        <strain evidence="4">DSM 9154</strain>
    </source>
</reference>
<dbReference type="NCBIfam" id="NF037995">
    <property type="entry name" value="TRAP_S1"/>
    <property type="match status" value="1"/>
</dbReference>
<evidence type="ECO:0000256" key="2">
    <source>
        <dbReference type="PIRSR" id="PIRSR039026-1"/>
    </source>
</evidence>
<keyword evidence="5" id="KW-1185">Reference proteome</keyword>
<evidence type="ECO:0000313" key="5">
    <source>
        <dbReference type="Proteomes" id="UP000778970"/>
    </source>
</evidence>
<dbReference type="GO" id="GO:0055085">
    <property type="term" value="P:transmembrane transport"/>
    <property type="evidence" value="ECO:0007669"/>
    <property type="project" value="InterPro"/>
</dbReference>
<evidence type="ECO:0000256" key="3">
    <source>
        <dbReference type="PIRSR" id="PIRSR039026-2"/>
    </source>
</evidence>
<dbReference type="EMBL" id="NRRE01000026">
    <property type="protein sequence ID" value="MBK1697996.1"/>
    <property type="molecule type" value="Genomic_DNA"/>
</dbReference>
<gene>
    <name evidence="4" type="ORF">CKO21_12175</name>
</gene>
<feature type="binding site" evidence="3">
    <location>
        <position position="253"/>
    </location>
    <ligand>
        <name>Na(+)</name>
        <dbReference type="ChEBI" id="CHEBI:29101"/>
    </ligand>
</feature>
<comment type="caution">
    <text evidence="4">The sequence shown here is derived from an EMBL/GenBank/DDBJ whole genome shotgun (WGS) entry which is preliminary data.</text>
</comment>
<dbReference type="GO" id="GO:0046872">
    <property type="term" value="F:metal ion binding"/>
    <property type="evidence" value="ECO:0007669"/>
    <property type="project" value="UniProtKB-KW"/>
</dbReference>
<dbReference type="InterPro" id="IPR026289">
    <property type="entry name" value="SBP_TakP-like"/>
</dbReference>
<accession>A0A934QJE8</accession>
<dbReference type="InterPro" id="IPR038404">
    <property type="entry name" value="TRAP_DctP_sf"/>
</dbReference>
<dbReference type="PANTHER" id="PTHR33376">
    <property type="match status" value="1"/>
</dbReference>
<dbReference type="Pfam" id="PF03480">
    <property type="entry name" value="DctP"/>
    <property type="match status" value="1"/>
</dbReference>
<feature type="binding site" evidence="2">
    <location>
        <position position="194"/>
    </location>
    <ligand>
        <name>substrate</name>
    </ligand>
</feature>
<dbReference type="Proteomes" id="UP000778970">
    <property type="component" value="Unassembled WGS sequence"/>
</dbReference>
<dbReference type="Gene3D" id="3.40.190.10">
    <property type="entry name" value="Periplasmic binding protein-like II"/>
    <property type="match status" value="1"/>
</dbReference>
<keyword evidence="3" id="KW-0479">Metal-binding</keyword>
<protein>
    <submittedName>
        <fullName evidence="4">C4-dicarboxylate ABC transporter</fullName>
    </submittedName>
</protein>
<sequence length="396" mass="43622">MVRLWRFAVQEGSGPEEPSNTRVSIKGVYALAFTHDFKCFAGRAAAIALTGALALSALSAPATAQDEVRWKLQTAFSPDLPGLGSPAAYLSEQVDAASGGRVQIRVFEPGKLVPTLEIAEAVSTGKIQAGFSATAYEQGQVPAASLFNSPPFGLKPWAFMAWYYEGGGHEMLQELFQDEGYNIHFELCGLTGPETAGWYKEPIESVEDYDGMNIRFAGLGSEVIKQYGASVTLMGGSKIFQALQTGQLDATEFSMPMIDRLLGFDKVANYNLFPGWHAPANAVYLFVNSESWNEASEANQALVKNVCRAATATSLAQNEYNNGQILETYQEKGVNIQDIPRETLKKLQATTEEVLQAEAERDADFKRIWQSQKDFQKTHRLWEKRAHLPADFYDSE</sequence>
<organism evidence="4 5">
    <name type="scientific">Rhodovibrio salinarum</name>
    <dbReference type="NCBI Taxonomy" id="1087"/>
    <lineage>
        <taxon>Bacteria</taxon>
        <taxon>Pseudomonadati</taxon>
        <taxon>Pseudomonadota</taxon>
        <taxon>Alphaproteobacteria</taxon>
        <taxon>Rhodospirillales</taxon>
        <taxon>Rhodovibrionaceae</taxon>
        <taxon>Rhodovibrio</taxon>
    </lineage>
</organism>
<name>A0A934QJE8_9PROT</name>
<feature type="binding site" evidence="2">
    <location>
        <position position="215"/>
    </location>
    <ligand>
        <name>substrate</name>
    </ligand>
</feature>
<evidence type="ECO:0000256" key="1">
    <source>
        <dbReference type="ARBA" id="ARBA00022729"/>
    </source>
</evidence>
<proteinExistence type="predicted"/>
<dbReference type="CDD" id="cd13604">
    <property type="entry name" value="PBP2_TRAP_ketoacid_lactate_like"/>
    <property type="match status" value="1"/>
</dbReference>
<dbReference type="PIRSF" id="PIRSF039026">
    <property type="entry name" value="SiaP"/>
    <property type="match status" value="1"/>
</dbReference>
<reference evidence="4" key="1">
    <citation type="submission" date="2017-08" db="EMBL/GenBank/DDBJ databases">
        <authorList>
            <person name="Imhoff J.F."/>
            <person name="Rahn T."/>
            <person name="Kuenzel S."/>
            <person name="Neulinger S.C."/>
        </authorList>
    </citation>
    <scope>NUCLEOTIDE SEQUENCE</scope>
    <source>
        <strain evidence="4">DSM 9154</strain>
    </source>
</reference>
<dbReference type="GO" id="GO:0031317">
    <property type="term" value="C:tripartite ATP-independent periplasmic transporter complex"/>
    <property type="evidence" value="ECO:0007669"/>
    <property type="project" value="InterPro"/>
</dbReference>
<feature type="binding site" evidence="3">
    <location>
        <position position="252"/>
    </location>
    <ligand>
        <name>substrate</name>
    </ligand>
</feature>
<dbReference type="AlphaFoldDB" id="A0A934QJE8"/>
<dbReference type="PANTHER" id="PTHR33376:SF5">
    <property type="entry name" value="EXTRACYTOPLASMIC SOLUTE RECEPTOR PROTEIN"/>
    <property type="match status" value="1"/>
</dbReference>
<keyword evidence="1" id="KW-0732">Signal</keyword>
<evidence type="ECO:0000313" key="4">
    <source>
        <dbReference type="EMBL" id="MBK1697996.1"/>
    </source>
</evidence>